<sequence length="518" mass="53933">MMRKSTLIVKKIMISLLALILIASPLLVPSNAHAAPGDPMFVSVSSQSDSSLALDREGRIWAWGRNNEGQYGNGTTASSTMPKKIEVMGSGGSPVTFQKVKAGFGNSAALDDADHLWMTGSDYNERLGNDSAGSSLFWEKNLVSDAGTDVTFTDLVVMRTASLALDSNGTLWVWGVKSPTAPIDVPVKYPVYDGGVPVEFETIEGNEEGALALDSNKRLWRLIDVDFIPLKFPETSAVEFQSIASGSGIGAGTSLFLALDAAGNIWTWGGDTEGELGDGAGDTGPTYIPAKLTVVDSGTPVIFTQISAGLKHALALDTNGNMWAWGNNTEGQLGNIGAVKSEVPVKIPLEDDSGTPLQLTSVSAGYGESFGLDAGGQIWSWGRGQNIPKKMRVAPAVSLSVSNLSPGYLQPITLTADVTGDFDNPTGTVVFKDGGDVLGSKSLTGGTAQLTGITLSPGAHQLTAYYEGDGVYLELASVNVTVTAAANPAKAITSFSFATPAATGTVNEASRTISVTVP</sequence>
<dbReference type="EMBL" id="VDCQ01000028">
    <property type="protein sequence ID" value="TNJ64572.1"/>
    <property type="molecule type" value="Genomic_DNA"/>
</dbReference>
<dbReference type="GO" id="GO:0005737">
    <property type="term" value="C:cytoplasm"/>
    <property type="evidence" value="ECO:0007669"/>
    <property type="project" value="TreeGrafter"/>
</dbReference>
<proteinExistence type="predicted"/>
<reference evidence="3 4" key="1">
    <citation type="submission" date="2019-05" db="EMBL/GenBank/DDBJ databases">
        <title>We sequenced the genome of Paenibacillus hemerocallicola KCTC 33185 for further insight into its adaptation and study the phylogeny of Paenibacillus.</title>
        <authorList>
            <person name="Narsing Rao M.P."/>
        </authorList>
    </citation>
    <scope>NUCLEOTIDE SEQUENCE [LARGE SCALE GENOMIC DNA]</scope>
    <source>
        <strain evidence="3 4">KCTC 33185</strain>
    </source>
</reference>
<feature type="chain" id="PRO_5022897830" description="Bacterial Ig-like domain-containing protein" evidence="1">
    <location>
        <begin position="35"/>
        <end position="518"/>
    </location>
</feature>
<dbReference type="Proteomes" id="UP000307943">
    <property type="component" value="Unassembled WGS sequence"/>
</dbReference>
<dbReference type="InterPro" id="IPR032109">
    <property type="entry name" value="Big_3_5"/>
</dbReference>
<dbReference type="SUPFAM" id="SSF50985">
    <property type="entry name" value="RCC1/BLIP-II"/>
    <property type="match status" value="2"/>
</dbReference>
<gene>
    <name evidence="3" type="ORF">FE784_20050</name>
</gene>
<evidence type="ECO:0000256" key="1">
    <source>
        <dbReference type="SAM" id="SignalP"/>
    </source>
</evidence>
<evidence type="ECO:0000313" key="4">
    <source>
        <dbReference type="Proteomes" id="UP000307943"/>
    </source>
</evidence>
<dbReference type="Gene3D" id="2.60.40.10">
    <property type="entry name" value="Immunoglobulins"/>
    <property type="match status" value="1"/>
</dbReference>
<feature type="signal peptide" evidence="1">
    <location>
        <begin position="1"/>
        <end position="34"/>
    </location>
</feature>
<dbReference type="OrthoDB" id="7012117at2"/>
<accession>A0A5C4T6B6</accession>
<dbReference type="PANTHER" id="PTHR45982">
    <property type="entry name" value="REGULATOR OF CHROMOSOME CONDENSATION"/>
    <property type="match status" value="1"/>
</dbReference>
<dbReference type="PRINTS" id="PR00633">
    <property type="entry name" value="RCCNDNSATION"/>
</dbReference>
<dbReference type="InterPro" id="IPR013783">
    <property type="entry name" value="Ig-like_fold"/>
</dbReference>
<dbReference type="Gene3D" id="2.130.10.30">
    <property type="entry name" value="Regulator of chromosome condensation 1/beta-lactamase-inhibitor protein II"/>
    <property type="match status" value="2"/>
</dbReference>
<dbReference type="Pfam" id="PF13540">
    <property type="entry name" value="RCC1_2"/>
    <property type="match status" value="1"/>
</dbReference>
<keyword evidence="1" id="KW-0732">Signal</keyword>
<dbReference type="Pfam" id="PF00415">
    <property type="entry name" value="RCC1"/>
    <property type="match status" value="1"/>
</dbReference>
<evidence type="ECO:0000313" key="3">
    <source>
        <dbReference type="EMBL" id="TNJ64572.1"/>
    </source>
</evidence>
<dbReference type="GO" id="GO:0005085">
    <property type="term" value="F:guanyl-nucleotide exchange factor activity"/>
    <property type="evidence" value="ECO:0007669"/>
    <property type="project" value="TreeGrafter"/>
</dbReference>
<dbReference type="Pfam" id="PF16640">
    <property type="entry name" value="Big_3_5"/>
    <property type="match status" value="1"/>
</dbReference>
<organism evidence="3 4">
    <name type="scientific">Paenibacillus hemerocallicola</name>
    <dbReference type="NCBI Taxonomy" id="1172614"/>
    <lineage>
        <taxon>Bacteria</taxon>
        <taxon>Bacillati</taxon>
        <taxon>Bacillota</taxon>
        <taxon>Bacilli</taxon>
        <taxon>Bacillales</taxon>
        <taxon>Paenibacillaceae</taxon>
        <taxon>Paenibacillus</taxon>
    </lineage>
</organism>
<dbReference type="RefSeq" id="WP_139604008.1">
    <property type="nucleotide sequence ID" value="NZ_VDCQ01000028.1"/>
</dbReference>
<dbReference type="InterPro" id="IPR051553">
    <property type="entry name" value="Ran_GTPase-activating"/>
</dbReference>
<dbReference type="PROSITE" id="PS50012">
    <property type="entry name" value="RCC1_3"/>
    <property type="match status" value="3"/>
</dbReference>
<dbReference type="InterPro" id="IPR000408">
    <property type="entry name" value="Reg_chr_condens"/>
</dbReference>
<evidence type="ECO:0000259" key="2">
    <source>
        <dbReference type="Pfam" id="PF16640"/>
    </source>
</evidence>
<name>A0A5C4T6B6_9BACL</name>
<comment type="caution">
    <text evidence="3">The sequence shown here is derived from an EMBL/GenBank/DDBJ whole genome shotgun (WGS) entry which is preliminary data.</text>
</comment>
<keyword evidence="4" id="KW-1185">Reference proteome</keyword>
<dbReference type="PANTHER" id="PTHR45982:SF1">
    <property type="entry name" value="REGULATOR OF CHROMOSOME CONDENSATION"/>
    <property type="match status" value="1"/>
</dbReference>
<feature type="domain" description="Bacterial Ig-like" evidence="2">
    <location>
        <begin position="401"/>
        <end position="483"/>
    </location>
</feature>
<dbReference type="PROSITE" id="PS00626">
    <property type="entry name" value="RCC1_2"/>
    <property type="match status" value="1"/>
</dbReference>
<feature type="non-terminal residue" evidence="3">
    <location>
        <position position="518"/>
    </location>
</feature>
<dbReference type="AlphaFoldDB" id="A0A5C4T6B6"/>
<dbReference type="InterPro" id="IPR009091">
    <property type="entry name" value="RCC1/BLIP-II"/>
</dbReference>
<protein>
    <recommendedName>
        <fullName evidence="2">Bacterial Ig-like domain-containing protein</fullName>
    </recommendedName>
</protein>